<comment type="caution">
    <text evidence="3">The sequence shown here is derived from an EMBL/GenBank/DDBJ whole genome shotgun (WGS) entry which is preliminary data.</text>
</comment>
<dbReference type="GO" id="GO:0005737">
    <property type="term" value="C:cytoplasm"/>
    <property type="evidence" value="ECO:0007669"/>
    <property type="project" value="TreeGrafter"/>
</dbReference>
<dbReference type="AlphaFoldDB" id="A0A1C7LZU4"/>
<dbReference type="InterPro" id="IPR033421">
    <property type="entry name" value="Rit1_DUSP-like"/>
</dbReference>
<dbReference type="PANTHER" id="PTHR31811">
    <property type="entry name" value="TRNA A64-2'-O-RIBOSYLPHOSPHATE TRANSFERASE"/>
    <property type="match status" value="1"/>
</dbReference>
<dbReference type="Pfam" id="PF17184">
    <property type="entry name" value="Rit1_C"/>
    <property type="match status" value="1"/>
</dbReference>
<feature type="domain" description="Rit1 N-terminal" evidence="2">
    <location>
        <begin position="549"/>
        <end position="811"/>
    </location>
</feature>
<dbReference type="Proteomes" id="UP000092993">
    <property type="component" value="Unassembled WGS sequence"/>
</dbReference>
<dbReference type="GO" id="GO:0019988">
    <property type="term" value="P:charged-tRNA amino acid modification"/>
    <property type="evidence" value="ECO:0007669"/>
    <property type="project" value="InterPro"/>
</dbReference>
<evidence type="ECO:0000259" key="2">
    <source>
        <dbReference type="Pfam" id="PF17184"/>
    </source>
</evidence>
<protein>
    <submittedName>
        <fullName evidence="3">Uncharacterized protein C3F10.06c</fullName>
    </submittedName>
</protein>
<proteinExistence type="predicted"/>
<sequence length="992" mass="110562">MQAPIVRVFASRRDRKAHQNNMDLDQGAVAKLIAFESPGVETFHQVSADSFHHPLSGYQSSLDSIALHEEELQLIKRDEILGDSSEGNLIPVLPPSYILPSILHARAKGDEEETNVIEDEARILRHRLRITKNAIKELAQTVKSTRISLGDIDKTIHKQQERLADISVEVFKSHLSSLSVHRTDIIDLTERFLNETDDHTTSLPKPNDLQREAERLHDRFSNLVQKGGAQRLVDASYCDELAKMCQQLETISAGSGESQSADEVFGALHVGRRSGCSDDVLDFGVGVERELERAWKLDQLALLVARKEVIAQAQECFARQLLPPLSDIHEKVSTHAFLVSEAEALIRAFIEELEEVTDDVSKTKVSLQVDEMVNKSAHSKSEELLEAKLMDLLKQLSRRQDAPFTVILDHSDMHNELAAIAERRRTAENAGDKWLSALSQKLASLSNSHAPLISALYANSPVNTSAPFAPPRDETTLEVEARYRTDQLTEAAARLNKNVDISGRDKRKLDKFVEKTGRLTSSAMTSPSNDGLLNGVHLHHESARALGHLRKESLDIFNRIHSIVEDVNFVNEVHKAYPQLPLLPNLRCGAWYVDPVMAGKDPVYFKSTDGHFGNWNFNLRRPNLHLLPLIAEHKGLLLVDSTRSGKRIPDALAKTVPIWCTVFNRTLSRTYLNDSWDTSLYCPPGAVSEQEKAQIEARIDSWVDSLLTSAYTLPNISAPLRPLWITPSTTAFPRITFEGEPEFLPIICVSASKQIHEGVERRSNGFSYVQGSGDDHEAWGMGLTPQLFWQNRDILVNADRSELASIVTSLVSKSQELSRNDTWTTFPTPVSKVDGKILFSALHDLPSPLPSSIPGVSAKVAFVLISAVDANMSEVGRECREDLLWLRMSEGKKEQIHFLQDILPRAITFIGTQLSIGNVVCICCTSGKDASIGIGLAALQIFFNDDGDLLYTQAQQEFQSKYRTNNFKRASILHHIQGVQQQNGPLAYDYSG</sequence>
<accession>A0A1C7LZU4</accession>
<organism evidence="3 4">
    <name type="scientific">Grifola frondosa</name>
    <name type="common">Maitake</name>
    <name type="synonym">Polyporus frondosus</name>
    <dbReference type="NCBI Taxonomy" id="5627"/>
    <lineage>
        <taxon>Eukaryota</taxon>
        <taxon>Fungi</taxon>
        <taxon>Dikarya</taxon>
        <taxon>Basidiomycota</taxon>
        <taxon>Agaricomycotina</taxon>
        <taxon>Agaricomycetes</taxon>
        <taxon>Polyporales</taxon>
        <taxon>Grifolaceae</taxon>
        <taxon>Grifola</taxon>
    </lineage>
</organism>
<feature type="domain" description="Rit1 DUSP-like" evidence="1">
    <location>
        <begin position="884"/>
        <end position="957"/>
    </location>
</feature>
<dbReference type="STRING" id="5627.A0A1C7LZU4"/>
<gene>
    <name evidence="3" type="ORF">A0H81_10285</name>
</gene>
<dbReference type="InterPro" id="IPR033449">
    <property type="entry name" value="Rit1_N"/>
</dbReference>
<dbReference type="OrthoDB" id="45256at2759"/>
<dbReference type="InterPro" id="IPR007306">
    <property type="entry name" value="Rit1"/>
</dbReference>
<dbReference type="EMBL" id="LUGG01000015">
    <property type="protein sequence ID" value="OBZ69549.1"/>
    <property type="molecule type" value="Genomic_DNA"/>
</dbReference>
<evidence type="ECO:0000313" key="3">
    <source>
        <dbReference type="EMBL" id="OBZ69549.1"/>
    </source>
</evidence>
<keyword evidence="4" id="KW-1185">Reference proteome</keyword>
<dbReference type="GO" id="GO:0043399">
    <property type="term" value="F:tRNA adenosine(64)-2'-O-ribosylphosphate transferase activity"/>
    <property type="evidence" value="ECO:0007669"/>
    <property type="project" value="InterPro"/>
</dbReference>
<reference evidence="3 4" key="1">
    <citation type="submission" date="2016-03" db="EMBL/GenBank/DDBJ databases">
        <title>Whole genome sequencing of Grifola frondosa 9006-11.</title>
        <authorList>
            <person name="Min B."/>
            <person name="Park H."/>
            <person name="Kim J.-G."/>
            <person name="Cho H."/>
            <person name="Oh Y.-L."/>
            <person name="Kong W.-S."/>
            <person name="Choi I.-G."/>
        </authorList>
    </citation>
    <scope>NUCLEOTIDE SEQUENCE [LARGE SCALE GENOMIC DNA]</scope>
    <source>
        <strain evidence="3 4">9006-11</strain>
    </source>
</reference>
<evidence type="ECO:0000259" key="1">
    <source>
        <dbReference type="Pfam" id="PF04179"/>
    </source>
</evidence>
<name>A0A1C7LZU4_GRIFR</name>
<dbReference type="PANTHER" id="PTHR31811:SF0">
    <property type="entry name" value="TRNA A64-2'-O-RIBOSYLPHOSPHATE TRANSFERASE"/>
    <property type="match status" value="1"/>
</dbReference>
<evidence type="ECO:0000313" key="4">
    <source>
        <dbReference type="Proteomes" id="UP000092993"/>
    </source>
</evidence>
<dbReference type="Pfam" id="PF04179">
    <property type="entry name" value="Init_tRNA_PT"/>
    <property type="match status" value="1"/>
</dbReference>